<dbReference type="Proteomes" id="UP001174677">
    <property type="component" value="Chromosome 11"/>
</dbReference>
<reference evidence="1" key="1">
    <citation type="journal article" date="2023" name="Plant Biotechnol. J.">
        <title>Chromosome-level wild Hevea brasiliensis genome provides new tools for genomic-assisted breeding and valuable loci to elevate rubber yield.</title>
        <authorList>
            <person name="Cheng H."/>
            <person name="Song X."/>
            <person name="Hu Y."/>
            <person name="Wu T."/>
            <person name="Yang Q."/>
            <person name="An Z."/>
            <person name="Feng S."/>
            <person name="Deng Z."/>
            <person name="Wu W."/>
            <person name="Zeng X."/>
            <person name="Tu M."/>
            <person name="Wang X."/>
            <person name="Huang H."/>
        </authorList>
    </citation>
    <scope>NUCLEOTIDE SEQUENCE</scope>
    <source>
        <strain evidence="1">MT/VB/25A 57/8</strain>
    </source>
</reference>
<sequence length="182" mass="20943">MWKQKIGEQVKWLKKLNPDTSGKRDQSKFCRFHEDHGHITDECRKLKDEIKRLIRDNQLRRFTRESQDERRTSTSRSKEVTAKKDESLIRVISVIAGRPNIGNIGNKRPAEPSNTRGQKIFSVDKNELSKEIITISPNDHETVLILGTINLAVVLGDEGYKQEIYTKFAIVDIPLSYNIILG</sequence>
<evidence type="ECO:0000313" key="1">
    <source>
        <dbReference type="EMBL" id="KAJ9168164.1"/>
    </source>
</evidence>
<name>A0ABQ9LJL7_HEVBR</name>
<dbReference type="EMBL" id="JARPOI010000011">
    <property type="protein sequence ID" value="KAJ9168164.1"/>
    <property type="molecule type" value="Genomic_DNA"/>
</dbReference>
<protein>
    <recommendedName>
        <fullName evidence="3">Reverse transcriptase domain-containing protein</fullName>
    </recommendedName>
</protein>
<comment type="caution">
    <text evidence="1">The sequence shown here is derived from an EMBL/GenBank/DDBJ whole genome shotgun (WGS) entry which is preliminary data.</text>
</comment>
<accession>A0ABQ9LJL7</accession>
<organism evidence="1 2">
    <name type="scientific">Hevea brasiliensis</name>
    <name type="common">Para rubber tree</name>
    <name type="synonym">Siphonia brasiliensis</name>
    <dbReference type="NCBI Taxonomy" id="3981"/>
    <lineage>
        <taxon>Eukaryota</taxon>
        <taxon>Viridiplantae</taxon>
        <taxon>Streptophyta</taxon>
        <taxon>Embryophyta</taxon>
        <taxon>Tracheophyta</taxon>
        <taxon>Spermatophyta</taxon>
        <taxon>Magnoliopsida</taxon>
        <taxon>eudicotyledons</taxon>
        <taxon>Gunneridae</taxon>
        <taxon>Pentapetalae</taxon>
        <taxon>rosids</taxon>
        <taxon>fabids</taxon>
        <taxon>Malpighiales</taxon>
        <taxon>Euphorbiaceae</taxon>
        <taxon>Crotonoideae</taxon>
        <taxon>Micrandreae</taxon>
        <taxon>Hevea</taxon>
    </lineage>
</organism>
<keyword evidence="2" id="KW-1185">Reference proteome</keyword>
<proteinExistence type="predicted"/>
<gene>
    <name evidence="1" type="ORF">P3X46_019723</name>
</gene>
<evidence type="ECO:0000313" key="2">
    <source>
        <dbReference type="Proteomes" id="UP001174677"/>
    </source>
</evidence>
<evidence type="ECO:0008006" key="3">
    <source>
        <dbReference type="Google" id="ProtNLM"/>
    </source>
</evidence>